<evidence type="ECO:0000313" key="2">
    <source>
        <dbReference type="EMBL" id="CAD6262268.1"/>
    </source>
</evidence>
<dbReference type="Proteomes" id="UP000604825">
    <property type="component" value="Unassembled WGS sequence"/>
</dbReference>
<sequence>MGFPAVAARAHVVLALHAILLLGCAAVLLSPAHGTVANLARRATALGAPARAPVGLLRWLGFAGIVLYTLYVTGDVAARKEAAAEAEWPDTVKGFLLFLMFLVGVWAVYLSLMRERGGPPRPLATAAAEPEASLDRVEVWAVYLPMVAMDTGKGGPPPRLPAAAAEEDHDSGEVNAITPKPACVVVVDTKVWNMHSSLLILESLKISRLTKRISVFPQL</sequence>
<evidence type="ECO:0000313" key="3">
    <source>
        <dbReference type="Proteomes" id="UP000604825"/>
    </source>
</evidence>
<name>A0A811QUS0_9POAL</name>
<reference evidence="2" key="1">
    <citation type="submission" date="2020-10" db="EMBL/GenBank/DDBJ databases">
        <authorList>
            <person name="Han B."/>
            <person name="Lu T."/>
            <person name="Zhao Q."/>
            <person name="Huang X."/>
            <person name="Zhao Y."/>
        </authorList>
    </citation>
    <scope>NUCLEOTIDE SEQUENCE</scope>
</reference>
<evidence type="ECO:0000256" key="1">
    <source>
        <dbReference type="SAM" id="Phobius"/>
    </source>
</evidence>
<accession>A0A811QUS0</accession>
<gene>
    <name evidence="2" type="ORF">NCGR_LOCUS45638</name>
</gene>
<dbReference type="EMBL" id="CAJGYO010000012">
    <property type="protein sequence ID" value="CAD6262268.1"/>
    <property type="molecule type" value="Genomic_DNA"/>
</dbReference>
<keyword evidence="1" id="KW-1133">Transmembrane helix</keyword>
<keyword evidence="3" id="KW-1185">Reference proteome</keyword>
<feature type="transmembrane region" description="Helical" evidence="1">
    <location>
        <begin position="94"/>
        <end position="112"/>
    </location>
</feature>
<keyword evidence="1" id="KW-0812">Transmembrane</keyword>
<feature type="transmembrane region" description="Helical" evidence="1">
    <location>
        <begin position="56"/>
        <end position="74"/>
    </location>
</feature>
<feature type="transmembrane region" description="Helical" evidence="1">
    <location>
        <begin position="12"/>
        <end position="36"/>
    </location>
</feature>
<comment type="caution">
    <text evidence="2">The sequence shown here is derived from an EMBL/GenBank/DDBJ whole genome shotgun (WGS) entry which is preliminary data.</text>
</comment>
<proteinExistence type="predicted"/>
<dbReference type="AlphaFoldDB" id="A0A811QUS0"/>
<protein>
    <submittedName>
        <fullName evidence="2">Uncharacterized protein</fullName>
    </submittedName>
</protein>
<keyword evidence="1" id="KW-0472">Membrane</keyword>
<organism evidence="2 3">
    <name type="scientific">Miscanthus lutarioriparius</name>
    <dbReference type="NCBI Taxonomy" id="422564"/>
    <lineage>
        <taxon>Eukaryota</taxon>
        <taxon>Viridiplantae</taxon>
        <taxon>Streptophyta</taxon>
        <taxon>Embryophyta</taxon>
        <taxon>Tracheophyta</taxon>
        <taxon>Spermatophyta</taxon>
        <taxon>Magnoliopsida</taxon>
        <taxon>Liliopsida</taxon>
        <taxon>Poales</taxon>
        <taxon>Poaceae</taxon>
        <taxon>PACMAD clade</taxon>
        <taxon>Panicoideae</taxon>
        <taxon>Andropogonodae</taxon>
        <taxon>Andropogoneae</taxon>
        <taxon>Saccharinae</taxon>
        <taxon>Miscanthus</taxon>
    </lineage>
</organism>